<feature type="binding site" evidence="1">
    <location>
        <position position="35"/>
    </location>
    <ligand>
        <name>Mg(2+)</name>
        <dbReference type="ChEBI" id="CHEBI:18420"/>
        <label>1</label>
    </ligand>
</feature>
<dbReference type="GO" id="GO:0046872">
    <property type="term" value="F:metal ion binding"/>
    <property type="evidence" value="ECO:0007669"/>
    <property type="project" value="UniProtKB-KW"/>
</dbReference>
<dbReference type="PANTHER" id="PTHR16222">
    <property type="entry name" value="ADP-RIBOSYLGLYCOHYDROLASE"/>
    <property type="match status" value="1"/>
</dbReference>
<feature type="binding site" evidence="1">
    <location>
        <position position="34"/>
    </location>
    <ligand>
        <name>Mg(2+)</name>
        <dbReference type="ChEBI" id="CHEBI:18420"/>
        <label>1</label>
    </ligand>
</feature>
<feature type="binding site" evidence="1">
    <location>
        <position position="217"/>
    </location>
    <ligand>
        <name>Mg(2+)</name>
        <dbReference type="ChEBI" id="CHEBI:18420"/>
        <label>1</label>
    </ligand>
</feature>
<comment type="caution">
    <text evidence="2">The sequence shown here is derived from an EMBL/GenBank/DDBJ whole genome shotgun (WGS) entry which is preliminary data.</text>
</comment>
<dbReference type="AlphaFoldDB" id="A0A388SF66"/>
<feature type="binding site" evidence="1">
    <location>
        <position position="218"/>
    </location>
    <ligand>
        <name>Mg(2+)</name>
        <dbReference type="ChEBI" id="CHEBI:18420"/>
        <label>1</label>
    </ligand>
</feature>
<dbReference type="SUPFAM" id="SSF101478">
    <property type="entry name" value="ADP-ribosylglycohydrolase"/>
    <property type="match status" value="1"/>
</dbReference>
<dbReference type="InterPro" id="IPR005502">
    <property type="entry name" value="Ribosyl_crysJ1"/>
</dbReference>
<organism evidence="2 3">
    <name type="scientific">Mesosutterella multiformis</name>
    <dbReference type="NCBI Taxonomy" id="2259133"/>
    <lineage>
        <taxon>Bacteria</taxon>
        <taxon>Pseudomonadati</taxon>
        <taxon>Pseudomonadota</taxon>
        <taxon>Betaproteobacteria</taxon>
        <taxon>Burkholderiales</taxon>
        <taxon>Sutterellaceae</taxon>
        <taxon>Mesosutterella</taxon>
    </lineage>
</organism>
<name>A0A388SF66_9BURK</name>
<gene>
    <name evidence="2" type="ORF">MESMUL_21790</name>
</gene>
<dbReference type="EMBL" id="BGZJ01000002">
    <property type="protein sequence ID" value="GBO94825.1"/>
    <property type="molecule type" value="Genomic_DNA"/>
</dbReference>
<dbReference type="Pfam" id="PF03747">
    <property type="entry name" value="ADP_ribosyl_GH"/>
    <property type="match status" value="1"/>
</dbReference>
<feature type="binding site" evidence="1">
    <location>
        <position position="36"/>
    </location>
    <ligand>
        <name>Mg(2+)</name>
        <dbReference type="ChEBI" id="CHEBI:18420"/>
        <label>1</label>
    </ligand>
</feature>
<accession>A0A388SF66</accession>
<evidence type="ECO:0000313" key="2">
    <source>
        <dbReference type="EMBL" id="GBO94825.1"/>
    </source>
</evidence>
<evidence type="ECO:0000313" key="3">
    <source>
        <dbReference type="Proteomes" id="UP000266091"/>
    </source>
</evidence>
<keyword evidence="1" id="KW-0460">Magnesium</keyword>
<dbReference type="PANTHER" id="PTHR16222:SF12">
    <property type="entry name" value="ADP-RIBOSYLGLYCOHYDROLASE-RELATED"/>
    <property type="match status" value="1"/>
</dbReference>
<sequence>MYGAAAGDIVGSIYEIENLRSKDFPLFSAGSHFTDDTVLTAAIEEAILRWDEGDGELETLAVEELLHFFNAHPDAAYGGRFIEWARGPEQKPYGSFGNGSAMRISGAGFYAKTLEEAQQLAERVTAVTHNHPDGIRGAAAVASAILLAKTGTPKEEIRRYIDNNYYPVMFTLASIPKDYGFEAACSRSVPQALVAFFESDGFEDAIRNAISIGGDSDTIAAITGSVAEAAYGVPETIRSEVDRRLTPDIRAVFAAFGKKLDSRK</sequence>
<dbReference type="InterPro" id="IPR036705">
    <property type="entry name" value="Ribosyl_crysJ1_sf"/>
</dbReference>
<keyword evidence="1" id="KW-0479">Metal-binding</keyword>
<dbReference type="RefSeq" id="WP_116271023.1">
    <property type="nucleotide sequence ID" value="NZ_BGZJ01000002.1"/>
</dbReference>
<dbReference type="Proteomes" id="UP000266091">
    <property type="component" value="Unassembled WGS sequence"/>
</dbReference>
<proteinExistence type="predicted"/>
<comment type="cofactor">
    <cofactor evidence="1">
        <name>Mg(2+)</name>
        <dbReference type="ChEBI" id="CHEBI:18420"/>
    </cofactor>
    <text evidence="1">Binds 2 magnesium ions per subunit.</text>
</comment>
<evidence type="ECO:0000256" key="1">
    <source>
        <dbReference type="PIRSR" id="PIRSR605502-1"/>
    </source>
</evidence>
<dbReference type="Gene3D" id="1.10.4080.10">
    <property type="entry name" value="ADP-ribosylation/Crystallin J1"/>
    <property type="match status" value="1"/>
</dbReference>
<protein>
    <recommendedName>
        <fullName evidence="4">ADP-ribosylglycohydrolase</fullName>
    </recommendedName>
</protein>
<reference evidence="2 3" key="1">
    <citation type="journal article" date="2018" name="Int. J. Syst. Evol. Microbiol.">
        <title>Mesosutterella multiformis gen. nov., sp. nov., a member of the family Sutterellaceae and Sutterella megalosphaeroides sp. nov., isolated from human faeces.</title>
        <authorList>
            <person name="Sakamoto M."/>
            <person name="Ikeyama N."/>
            <person name="Kunihiro T."/>
            <person name="Iino T."/>
            <person name="Yuki M."/>
            <person name="Ohkuma M."/>
        </authorList>
    </citation>
    <scope>NUCLEOTIDE SEQUENCE [LARGE SCALE GENOMIC DNA]</scope>
    <source>
        <strain evidence="2 3">4NBBH2</strain>
    </source>
</reference>
<dbReference type="OrthoDB" id="9798107at2"/>
<dbReference type="InterPro" id="IPR050792">
    <property type="entry name" value="ADP-ribosylglycohydrolase"/>
</dbReference>
<keyword evidence="3" id="KW-1185">Reference proteome</keyword>
<evidence type="ECO:0008006" key="4">
    <source>
        <dbReference type="Google" id="ProtNLM"/>
    </source>
</evidence>
<feature type="binding site" evidence="1">
    <location>
        <position position="215"/>
    </location>
    <ligand>
        <name>Mg(2+)</name>
        <dbReference type="ChEBI" id="CHEBI:18420"/>
        <label>1</label>
    </ligand>
</feature>